<feature type="region of interest" description="Disordered" evidence="1">
    <location>
        <begin position="53"/>
        <end position="148"/>
    </location>
</feature>
<feature type="compositionally biased region" description="Polar residues" evidence="1">
    <location>
        <begin position="73"/>
        <end position="93"/>
    </location>
</feature>
<dbReference type="AlphaFoldDB" id="A0A844KJE7"/>
<dbReference type="Gene3D" id="3.30.1490.480">
    <property type="entry name" value="Endolytic murein transglycosylase"/>
    <property type="match status" value="1"/>
</dbReference>
<feature type="compositionally biased region" description="Basic and acidic residues" evidence="1">
    <location>
        <begin position="94"/>
        <end position="147"/>
    </location>
</feature>
<organism evidence="2 3">
    <name type="scientific">Roseburia faecis</name>
    <dbReference type="NCBI Taxonomy" id="301302"/>
    <lineage>
        <taxon>Bacteria</taxon>
        <taxon>Bacillati</taxon>
        <taxon>Bacillota</taxon>
        <taxon>Clostridia</taxon>
        <taxon>Lachnospirales</taxon>
        <taxon>Lachnospiraceae</taxon>
        <taxon>Roseburia</taxon>
    </lineage>
</organism>
<reference evidence="2 3" key="1">
    <citation type="journal article" date="2019" name="Nat. Med.">
        <title>A library of human gut bacterial isolates paired with longitudinal multiomics data enables mechanistic microbiome research.</title>
        <authorList>
            <person name="Poyet M."/>
            <person name="Groussin M."/>
            <person name="Gibbons S.M."/>
            <person name="Avila-Pacheco J."/>
            <person name="Jiang X."/>
            <person name="Kearney S.M."/>
            <person name="Perrotta A.R."/>
            <person name="Berdy B."/>
            <person name="Zhao S."/>
            <person name="Lieberman T.D."/>
            <person name="Swanson P.K."/>
            <person name="Smith M."/>
            <person name="Roesemann S."/>
            <person name="Alexander J.E."/>
            <person name="Rich S.A."/>
            <person name="Livny J."/>
            <person name="Vlamakis H."/>
            <person name="Clish C."/>
            <person name="Bullock K."/>
            <person name="Deik A."/>
            <person name="Scott J."/>
            <person name="Pierce K.A."/>
            <person name="Xavier R.J."/>
            <person name="Alm E.J."/>
        </authorList>
    </citation>
    <scope>NUCLEOTIDE SEQUENCE [LARGE SCALE GENOMIC DNA]</scope>
    <source>
        <strain evidence="2 3">BIOML-A1</strain>
    </source>
</reference>
<proteinExistence type="predicted"/>
<gene>
    <name evidence="2" type="ORF">GMD30_00940</name>
</gene>
<evidence type="ECO:0000313" key="3">
    <source>
        <dbReference type="Proteomes" id="UP000446657"/>
    </source>
</evidence>
<evidence type="ECO:0000256" key="1">
    <source>
        <dbReference type="SAM" id="MobiDB-lite"/>
    </source>
</evidence>
<sequence length="212" mass="24165">MSVRFKYYLRGCGLGILVASLVFIVSLHAHGGAMSDEKAMQRASELGMIMPDDTQTQEAETQTTELPVKETNLPDTQRTTQAVTQKVPQNDTQKQTERDTSSEQNDTSKESEKKAEEKKKTQDSQKKEEEKEKAQETEKEETKKEKVSITIKGGEVCREIAQDLQEKGLVKDAEDFRKYMQDHNYARYIRVGTFTLEKGMNYSEIAKVLTKK</sequence>
<evidence type="ECO:0008006" key="4">
    <source>
        <dbReference type="Google" id="ProtNLM"/>
    </source>
</evidence>
<name>A0A844KJE7_9FIRM</name>
<evidence type="ECO:0000313" key="2">
    <source>
        <dbReference type="EMBL" id="MTR80294.1"/>
    </source>
</evidence>
<protein>
    <recommendedName>
        <fullName evidence="4">YceG-like family</fullName>
    </recommendedName>
</protein>
<comment type="caution">
    <text evidence="2">The sequence shown here is derived from an EMBL/GenBank/DDBJ whole genome shotgun (WGS) entry which is preliminary data.</text>
</comment>
<feature type="compositionally biased region" description="Low complexity" evidence="1">
    <location>
        <begin position="54"/>
        <end position="65"/>
    </location>
</feature>
<accession>A0A844KJE7</accession>
<dbReference type="EMBL" id="WNAL01000001">
    <property type="protein sequence ID" value="MTR80294.1"/>
    <property type="molecule type" value="Genomic_DNA"/>
</dbReference>
<dbReference type="Proteomes" id="UP000446657">
    <property type="component" value="Unassembled WGS sequence"/>
</dbReference>